<dbReference type="Proteomes" id="UP001153069">
    <property type="component" value="Unassembled WGS sequence"/>
</dbReference>
<evidence type="ECO:0000313" key="1">
    <source>
        <dbReference type="EMBL" id="CAB9509740.1"/>
    </source>
</evidence>
<accession>A0A9N8HEV4</accession>
<dbReference type="EMBL" id="CAICTM010000402">
    <property type="protein sequence ID" value="CAB9509740.1"/>
    <property type="molecule type" value="Genomic_DNA"/>
</dbReference>
<dbReference type="SUPFAM" id="SSF53448">
    <property type="entry name" value="Nucleotide-diphospho-sugar transferases"/>
    <property type="match status" value="1"/>
</dbReference>
<protein>
    <submittedName>
        <fullName evidence="1">Uncharacterized protein</fullName>
    </submittedName>
</protein>
<dbReference type="AlphaFoldDB" id="A0A9N8HEV4"/>
<evidence type="ECO:0000313" key="2">
    <source>
        <dbReference type="Proteomes" id="UP001153069"/>
    </source>
</evidence>
<keyword evidence="2" id="KW-1185">Reference proteome</keyword>
<dbReference type="OrthoDB" id="41372at2759"/>
<dbReference type="InterPro" id="IPR029044">
    <property type="entry name" value="Nucleotide-diphossugar_trans"/>
</dbReference>
<proteinExistence type="predicted"/>
<comment type="caution">
    <text evidence="1">The sequence shown here is derived from an EMBL/GenBank/DDBJ whole genome shotgun (WGS) entry which is preliminary data.</text>
</comment>
<gene>
    <name evidence="1" type="ORF">SEMRO_403_G135690.1</name>
</gene>
<dbReference type="Gene3D" id="3.90.550.10">
    <property type="entry name" value="Spore Coat Polysaccharide Biosynthesis Protein SpsA, Chain A"/>
    <property type="match status" value="1"/>
</dbReference>
<reference evidence="1" key="1">
    <citation type="submission" date="2020-06" db="EMBL/GenBank/DDBJ databases">
        <authorList>
            <consortium name="Plant Systems Biology data submission"/>
        </authorList>
    </citation>
    <scope>NUCLEOTIDE SEQUENCE</scope>
    <source>
        <strain evidence="1">D6</strain>
    </source>
</reference>
<name>A0A9N8HEV4_9STRA</name>
<sequence>MAIPRYRRFTAAKTSPTNGISKKSSRRKLPLLVFFFVGFLATHFTRKLLKNVEPEGIVQAGRQLAVKLITSSSSSAELQTPSLPTAKVVFVVSLTSCLPKFKRTLFDAASVLRRSIELNTYPLHPNASYQADLVALLPTHLQQPNGCGSILEQAGFDVRIVPLPVSPDEIRGGEGFILKDAIHRNGCCGHSELLKLHAFSMVNHSVAVHLDIDTLLLAPLDELLDAIYYDPATSEQGIRARRHLVEAGLVAPTYPHTAQIQNVTTRIDAFYTKDYNIIRPGQESRVGVQGGFFVVRPNITRRDELIDMVKQGHFVGGRSVTESGWFSSGYGMHIWGAMTIQGLFAYYFDMILKNQAIELHRCRFNQIADNPRRSSHDRTGKYARPTPANASAEWYDTTCRDGRNNCDDVQCQTWPLEDTRIVHYTYCKVPWGCMGISDPPMFWNDGVCRGMISRWFDIRTKLKGQEEADGTYQPEIYNGFCRDHRSYIPMIPHPNTTI</sequence>
<organism evidence="1 2">
    <name type="scientific">Seminavis robusta</name>
    <dbReference type="NCBI Taxonomy" id="568900"/>
    <lineage>
        <taxon>Eukaryota</taxon>
        <taxon>Sar</taxon>
        <taxon>Stramenopiles</taxon>
        <taxon>Ochrophyta</taxon>
        <taxon>Bacillariophyta</taxon>
        <taxon>Bacillariophyceae</taxon>
        <taxon>Bacillariophycidae</taxon>
        <taxon>Naviculales</taxon>
        <taxon>Naviculaceae</taxon>
        <taxon>Seminavis</taxon>
    </lineage>
</organism>